<dbReference type="InterPro" id="IPR003737">
    <property type="entry name" value="GlcNAc_PI_deacetylase-related"/>
</dbReference>
<proteinExistence type="predicted"/>
<dbReference type="AlphaFoldDB" id="A0A382AZD5"/>
<dbReference type="Gene3D" id="3.40.50.10320">
    <property type="entry name" value="LmbE-like"/>
    <property type="match status" value="1"/>
</dbReference>
<protein>
    <recommendedName>
        <fullName evidence="2">GlcNAc-PI de-N-acetylase</fullName>
    </recommendedName>
</protein>
<gene>
    <name evidence="1" type="ORF">METZ01_LOCUS159774</name>
</gene>
<accession>A0A382AZD5</accession>
<organism evidence="1">
    <name type="scientific">marine metagenome</name>
    <dbReference type="NCBI Taxonomy" id="408172"/>
    <lineage>
        <taxon>unclassified sequences</taxon>
        <taxon>metagenomes</taxon>
        <taxon>ecological metagenomes</taxon>
    </lineage>
</organism>
<sequence length="250" mass="28586">MTRKFSTANQIPKYDVIRDIPKRAMVIFAHPDDAEIGAGATTARWSSEGCEITYVQCTTGSSGSNDTKMTSNRVVSIRSTEQRAAADIIGVGEIIMLNHPDGELEADRMFLGEVVHALRKYRPEIVLTHDQHRINRFQHRDHRNVGTTVQDAIYPYARDHLHFPEQLTDEIKPYKVEHLFFWGSDQPNIIIDVTDSISTKIEALAKHESQITGLSFGSDIDLHLREQHMEEARNYNFEYGETFRMLTARK</sequence>
<dbReference type="PANTHER" id="PTHR12993">
    <property type="entry name" value="N-ACETYLGLUCOSAMINYL-PHOSPHATIDYLINOSITOL DE-N-ACETYLASE-RELATED"/>
    <property type="match status" value="1"/>
</dbReference>
<dbReference type="PANTHER" id="PTHR12993:SF28">
    <property type="entry name" value="LMBE FAMILY PROTEIN"/>
    <property type="match status" value="1"/>
</dbReference>
<dbReference type="GO" id="GO:0016811">
    <property type="term" value="F:hydrolase activity, acting on carbon-nitrogen (but not peptide) bonds, in linear amides"/>
    <property type="evidence" value="ECO:0007669"/>
    <property type="project" value="TreeGrafter"/>
</dbReference>
<name>A0A382AZD5_9ZZZZ</name>
<dbReference type="Pfam" id="PF02585">
    <property type="entry name" value="PIG-L"/>
    <property type="match status" value="1"/>
</dbReference>
<evidence type="ECO:0008006" key="2">
    <source>
        <dbReference type="Google" id="ProtNLM"/>
    </source>
</evidence>
<dbReference type="InterPro" id="IPR024078">
    <property type="entry name" value="LmbE-like_dom_sf"/>
</dbReference>
<reference evidence="1" key="1">
    <citation type="submission" date="2018-05" db="EMBL/GenBank/DDBJ databases">
        <authorList>
            <person name="Lanie J.A."/>
            <person name="Ng W.-L."/>
            <person name="Kazmierczak K.M."/>
            <person name="Andrzejewski T.M."/>
            <person name="Davidsen T.M."/>
            <person name="Wayne K.J."/>
            <person name="Tettelin H."/>
            <person name="Glass J.I."/>
            <person name="Rusch D."/>
            <person name="Podicherti R."/>
            <person name="Tsui H.-C.T."/>
            <person name="Winkler M.E."/>
        </authorList>
    </citation>
    <scope>NUCLEOTIDE SEQUENCE</scope>
</reference>
<dbReference type="SUPFAM" id="SSF102588">
    <property type="entry name" value="LmbE-like"/>
    <property type="match status" value="1"/>
</dbReference>
<dbReference type="EMBL" id="UINC01027529">
    <property type="protein sequence ID" value="SVB06920.1"/>
    <property type="molecule type" value="Genomic_DNA"/>
</dbReference>
<evidence type="ECO:0000313" key="1">
    <source>
        <dbReference type="EMBL" id="SVB06920.1"/>
    </source>
</evidence>